<feature type="compositionally biased region" description="Low complexity" evidence="1">
    <location>
        <begin position="169"/>
        <end position="186"/>
    </location>
</feature>
<dbReference type="Gramene" id="ORUFI09G04540.1">
    <property type="protein sequence ID" value="ORUFI09G04540.1"/>
    <property type="gene ID" value="ORUFI09G04540"/>
</dbReference>
<reference evidence="3" key="1">
    <citation type="submission" date="2013-06" db="EMBL/GenBank/DDBJ databases">
        <authorList>
            <person name="Zhao Q."/>
        </authorList>
    </citation>
    <scope>NUCLEOTIDE SEQUENCE</scope>
    <source>
        <strain evidence="3">cv. W1943</strain>
    </source>
</reference>
<feature type="region of interest" description="Disordered" evidence="1">
    <location>
        <begin position="1"/>
        <end position="43"/>
    </location>
</feature>
<evidence type="ECO:0000313" key="2">
    <source>
        <dbReference type="EnsemblPlants" id="ORUFI09G04540.1"/>
    </source>
</evidence>
<keyword evidence="3" id="KW-1185">Reference proteome</keyword>
<proteinExistence type="predicted"/>
<dbReference type="HOGENOM" id="CLU_1456725_0_0_1"/>
<accession>A0A0E0QP81</accession>
<organism evidence="2 3">
    <name type="scientific">Oryza rufipogon</name>
    <name type="common">Brownbeard rice</name>
    <name type="synonym">Asian wild rice</name>
    <dbReference type="NCBI Taxonomy" id="4529"/>
    <lineage>
        <taxon>Eukaryota</taxon>
        <taxon>Viridiplantae</taxon>
        <taxon>Streptophyta</taxon>
        <taxon>Embryophyta</taxon>
        <taxon>Tracheophyta</taxon>
        <taxon>Spermatophyta</taxon>
        <taxon>Magnoliopsida</taxon>
        <taxon>Liliopsida</taxon>
        <taxon>Poales</taxon>
        <taxon>Poaceae</taxon>
        <taxon>BOP clade</taxon>
        <taxon>Oryzoideae</taxon>
        <taxon>Oryzeae</taxon>
        <taxon>Oryzinae</taxon>
        <taxon>Oryza</taxon>
    </lineage>
</organism>
<sequence length="186" mass="20122">MAAGGEGWLPASFPSPLSPLMQPVAGRRGKKPSSSSPTFPPPSSSSSAFLFLHGLVEALHSSSLSRAGDADGVRQLRRLELLAIIHVMRERVEYLCSLILSNKVEDLAIREHGLHLNYLGKLHILQDELPLPGPATSLRTYRCSAVNDSRSPQDSRATLVRLPSHGAASCRRPTPLSTPPTRYTSP</sequence>
<dbReference type="EnsemblPlants" id="ORUFI09G04540.1">
    <property type="protein sequence ID" value="ORUFI09G04540.1"/>
    <property type="gene ID" value="ORUFI09G04540"/>
</dbReference>
<evidence type="ECO:0000256" key="1">
    <source>
        <dbReference type="SAM" id="MobiDB-lite"/>
    </source>
</evidence>
<evidence type="ECO:0000313" key="3">
    <source>
        <dbReference type="Proteomes" id="UP000008022"/>
    </source>
</evidence>
<reference evidence="2" key="2">
    <citation type="submission" date="2015-06" db="UniProtKB">
        <authorList>
            <consortium name="EnsemblPlants"/>
        </authorList>
    </citation>
    <scope>IDENTIFICATION</scope>
</reference>
<feature type="compositionally biased region" description="Polar residues" evidence="1">
    <location>
        <begin position="147"/>
        <end position="156"/>
    </location>
</feature>
<dbReference type="Proteomes" id="UP000008022">
    <property type="component" value="Unassembled WGS sequence"/>
</dbReference>
<feature type="region of interest" description="Disordered" evidence="1">
    <location>
        <begin position="147"/>
        <end position="186"/>
    </location>
</feature>
<feature type="compositionally biased region" description="Low complexity" evidence="1">
    <location>
        <begin position="9"/>
        <end position="20"/>
    </location>
</feature>
<name>A0A0E0QP81_ORYRU</name>
<dbReference type="AlphaFoldDB" id="A0A0E0QP81"/>
<protein>
    <submittedName>
        <fullName evidence="2">Uncharacterized protein</fullName>
    </submittedName>
</protein>